<dbReference type="Gene3D" id="3.30.10.10">
    <property type="entry name" value="Trypsin Inhibitor V, subunit A"/>
    <property type="match status" value="1"/>
</dbReference>
<comment type="similarity">
    <text evidence="1">Belongs to the protease inhibitor I13 (potato type I serine protease inhibitor) family.</text>
</comment>
<evidence type="ECO:0000256" key="2">
    <source>
        <dbReference type="ARBA" id="ARBA00022690"/>
    </source>
</evidence>
<keyword evidence="2" id="KW-0646">Protease inhibitor</keyword>
<sequence>SRCQGKSSWPQLVGSTGAAAKAVIERENPRVRAVIIKVGSGATKDFRCDRVRVWVTERGIVARPPTIG</sequence>
<reference evidence="5" key="1">
    <citation type="submission" date="2004-03" db="PDB data bank">
        <title>Crystal Structure of Bitter Gourd Trypsin Inhibitor.</title>
        <authorList>
            <person name="Suto K."/>
            <person name="Furuichi M."/>
            <person name="Nishimoto E."/>
            <person name="Meno K."/>
            <person name="Horii K."/>
            <person name="Mizuno H."/>
        </authorList>
    </citation>
    <scope>X-RAY CRYSTALLOGRAPHY (0.93 ANGSTROMS)</scope>
    <scope>DISULFIDE BONDS</scope>
</reference>
<dbReference type="Pfam" id="PF00280">
    <property type="entry name" value="potato_inhibit"/>
    <property type="match status" value="1"/>
</dbReference>
<dbReference type="InterPro" id="IPR000864">
    <property type="entry name" value="Prot_inh_pot1"/>
</dbReference>
<accession>Q7M1Q1</accession>
<dbReference type="InterPro" id="IPR036354">
    <property type="entry name" value="Prot_inh_pot1_sf"/>
</dbReference>
<keyword evidence="5" id="KW-0002">3D-structure</keyword>
<dbReference type="PDBsum" id="1VBW"/>
<evidence type="ECO:0000313" key="4">
    <source>
        <dbReference type="PIR" id="JC2508"/>
    </source>
</evidence>
<dbReference type="PRINTS" id="PR00292">
    <property type="entry name" value="POTATOINHBTR"/>
</dbReference>
<evidence type="ECO:0000256" key="1">
    <source>
        <dbReference type="ARBA" id="ARBA00008210"/>
    </source>
</evidence>
<name>Q7M1Q1_MOMCH</name>
<evidence type="ECO:0007829" key="5">
    <source>
        <dbReference type="PDB" id="1VBW"/>
    </source>
</evidence>
<dbReference type="PANTHER" id="PTHR33091:SF73">
    <property type="entry name" value="INHIBITOR OF TRYPSIN AND HAGEMAN FACTOR-LIKE"/>
    <property type="match status" value="1"/>
</dbReference>
<dbReference type="EvolutionaryTrace" id="Q7M1Q1"/>
<keyword evidence="3" id="KW-0722">Serine protease inhibitor</keyword>
<dbReference type="GO" id="GO:0004867">
    <property type="term" value="F:serine-type endopeptidase inhibitor activity"/>
    <property type="evidence" value="ECO:0007669"/>
    <property type="project" value="UniProtKB-KW"/>
</dbReference>
<dbReference type="MEROPS" id="I13.004"/>
<evidence type="ECO:0000256" key="3">
    <source>
        <dbReference type="ARBA" id="ARBA00022900"/>
    </source>
</evidence>
<proteinExistence type="evidence at protein level"/>
<dbReference type="AlphaFoldDB" id="Q7M1Q1"/>
<dbReference type="PIR" id="JC2508">
    <property type="entry name" value="JC2508"/>
</dbReference>
<dbReference type="SUPFAM" id="SSF54654">
    <property type="entry name" value="CI-2 family of serine protease inhibitors"/>
    <property type="match status" value="1"/>
</dbReference>
<dbReference type="SMR" id="Q7M1Q1"/>
<dbReference type="PROSITE" id="PS00285">
    <property type="entry name" value="POTATO_INHIBITOR"/>
    <property type="match status" value="1"/>
</dbReference>
<dbReference type="GO" id="GO:0009611">
    <property type="term" value="P:response to wounding"/>
    <property type="evidence" value="ECO:0007669"/>
    <property type="project" value="InterPro"/>
</dbReference>
<feature type="disulfide bond" evidence="5">
    <location>
        <begin position="3"/>
        <end position="48"/>
    </location>
</feature>
<protein>
    <submittedName>
        <fullName evidence="4">Trypsin inhibitor BGIT</fullName>
    </submittedName>
</protein>
<organism evidence="4">
    <name type="scientific">Momordica charantia</name>
    <name type="common">Bitter gourd</name>
    <name type="synonym">Balsam pear</name>
    <dbReference type="NCBI Taxonomy" id="3673"/>
    <lineage>
        <taxon>Eukaryota</taxon>
        <taxon>Viridiplantae</taxon>
        <taxon>Streptophyta</taxon>
        <taxon>Embryophyta</taxon>
        <taxon>Tracheophyta</taxon>
        <taxon>Spermatophyta</taxon>
        <taxon>Magnoliopsida</taxon>
        <taxon>eudicotyledons</taxon>
        <taxon>Gunneridae</taxon>
        <taxon>Pentapetalae</taxon>
        <taxon>rosids</taxon>
        <taxon>fabids</taxon>
        <taxon>Cucurbitales</taxon>
        <taxon>Cucurbitaceae</taxon>
        <taxon>Momordiceae</taxon>
        <taxon>Momordica</taxon>
    </lineage>
</organism>
<dbReference type="PANTHER" id="PTHR33091">
    <property type="entry name" value="PROTEIN, PUTATIVE, EXPRESSED-RELATED"/>
    <property type="match status" value="1"/>
</dbReference>
<dbReference type="PDB" id="1VBW">
    <property type="method" value="X-ray"/>
    <property type="resolution" value="0.93 A"/>
    <property type="chains" value="A=1-68"/>
</dbReference>